<keyword evidence="2" id="KW-1185">Reference proteome</keyword>
<dbReference type="Proteomes" id="UP000703674">
    <property type="component" value="Unassembled WGS sequence"/>
</dbReference>
<feature type="non-terminal residue" evidence="1">
    <location>
        <position position="57"/>
    </location>
</feature>
<gene>
    <name evidence="1" type="ORF">HC175_16370</name>
</gene>
<sequence>MGVTSCSDDDDSIDVIAPAGNLVVENQMLENNMLSISNVSMSQDGWVVIHRDNGDGG</sequence>
<comment type="caution">
    <text evidence="1">The sequence shown here is derived from an EMBL/GenBank/DDBJ whole genome shotgun (WGS) entry which is preliminary data.</text>
</comment>
<accession>A0ABX1D1Y9</accession>
<evidence type="ECO:0000313" key="1">
    <source>
        <dbReference type="EMBL" id="NJW54486.1"/>
    </source>
</evidence>
<organism evidence="1 2">
    <name type="scientific">Salinimicrobium oceani</name>
    <dbReference type="NCBI Taxonomy" id="2722702"/>
    <lineage>
        <taxon>Bacteria</taxon>
        <taxon>Pseudomonadati</taxon>
        <taxon>Bacteroidota</taxon>
        <taxon>Flavobacteriia</taxon>
        <taxon>Flavobacteriales</taxon>
        <taxon>Flavobacteriaceae</taxon>
        <taxon>Salinimicrobium</taxon>
    </lineage>
</organism>
<dbReference type="EMBL" id="JAAVJR010000222">
    <property type="protein sequence ID" value="NJW54486.1"/>
    <property type="molecule type" value="Genomic_DNA"/>
</dbReference>
<evidence type="ECO:0000313" key="2">
    <source>
        <dbReference type="Proteomes" id="UP000703674"/>
    </source>
</evidence>
<proteinExistence type="predicted"/>
<protein>
    <submittedName>
        <fullName evidence="1">Uncharacterized protein</fullName>
    </submittedName>
</protein>
<name>A0ABX1D1Y9_9FLAO</name>
<reference evidence="1 2" key="1">
    <citation type="submission" date="2020-03" db="EMBL/GenBank/DDBJ databases">
        <title>Salinimicrobium sp. nov, isolated from SCS.</title>
        <authorList>
            <person name="Cao W.R."/>
        </authorList>
    </citation>
    <scope>NUCLEOTIDE SEQUENCE [LARGE SCALE GENOMIC DNA]</scope>
    <source>
        <strain evidence="2">J15B91</strain>
    </source>
</reference>